<gene>
    <name evidence="1" type="ORF">ColLi_02720</name>
</gene>
<name>A0AA37GFT0_9PEZI</name>
<dbReference type="AlphaFoldDB" id="A0AA37GFT0"/>
<protein>
    <submittedName>
        <fullName evidence="1">Uncharacterized protein</fullName>
    </submittedName>
</protein>
<evidence type="ECO:0000313" key="2">
    <source>
        <dbReference type="Proteomes" id="UP001055172"/>
    </source>
</evidence>
<sequence>MLVCEAGIPLLRIWYGGEMDTDGRGVGSIQIASKWVRLVVGAGNHGQDPLAAGDEVWAQ</sequence>
<dbReference type="Proteomes" id="UP001055172">
    <property type="component" value="Unassembled WGS sequence"/>
</dbReference>
<organism evidence="1 2">
    <name type="scientific">Colletotrichum liriopes</name>
    <dbReference type="NCBI Taxonomy" id="708192"/>
    <lineage>
        <taxon>Eukaryota</taxon>
        <taxon>Fungi</taxon>
        <taxon>Dikarya</taxon>
        <taxon>Ascomycota</taxon>
        <taxon>Pezizomycotina</taxon>
        <taxon>Sordariomycetes</taxon>
        <taxon>Hypocreomycetidae</taxon>
        <taxon>Glomerellales</taxon>
        <taxon>Glomerellaceae</taxon>
        <taxon>Colletotrichum</taxon>
        <taxon>Colletotrichum spaethianum species complex</taxon>
    </lineage>
</organism>
<keyword evidence="2" id="KW-1185">Reference proteome</keyword>
<comment type="caution">
    <text evidence="1">The sequence shown here is derived from an EMBL/GenBank/DDBJ whole genome shotgun (WGS) entry which is preliminary data.</text>
</comment>
<evidence type="ECO:0000313" key="1">
    <source>
        <dbReference type="EMBL" id="GJC79882.1"/>
    </source>
</evidence>
<dbReference type="EMBL" id="BPPX01000004">
    <property type="protein sequence ID" value="GJC79882.1"/>
    <property type="molecule type" value="Genomic_DNA"/>
</dbReference>
<accession>A0AA37GFT0</accession>
<proteinExistence type="predicted"/>
<reference evidence="1 2" key="1">
    <citation type="submission" date="2021-07" db="EMBL/GenBank/DDBJ databases">
        <title>Genome data of Colletotrichum spaethianum.</title>
        <authorList>
            <person name="Utami Y.D."/>
            <person name="Hiruma K."/>
        </authorList>
    </citation>
    <scope>NUCLEOTIDE SEQUENCE [LARGE SCALE GENOMIC DNA]</scope>
    <source>
        <strain evidence="1 2">MAFF 242679</strain>
    </source>
</reference>